<dbReference type="InterPro" id="IPR002885">
    <property type="entry name" value="PPR_rpt"/>
</dbReference>
<accession>A0A2N9GFR4</accession>
<reference evidence="4" key="1">
    <citation type="submission" date="2018-02" db="EMBL/GenBank/DDBJ databases">
        <authorList>
            <person name="Cohen D.B."/>
            <person name="Kent A.D."/>
        </authorList>
    </citation>
    <scope>NUCLEOTIDE SEQUENCE</scope>
</reference>
<organism evidence="4">
    <name type="scientific">Fagus sylvatica</name>
    <name type="common">Beechnut</name>
    <dbReference type="NCBI Taxonomy" id="28930"/>
    <lineage>
        <taxon>Eukaryota</taxon>
        <taxon>Viridiplantae</taxon>
        <taxon>Streptophyta</taxon>
        <taxon>Embryophyta</taxon>
        <taxon>Tracheophyta</taxon>
        <taxon>Spermatophyta</taxon>
        <taxon>Magnoliopsida</taxon>
        <taxon>eudicotyledons</taxon>
        <taxon>Gunneridae</taxon>
        <taxon>Pentapetalae</taxon>
        <taxon>rosids</taxon>
        <taxon>fabids</taxon>
        <taxon>Fagales</taxon>
        <taxon>Fagaceae</taxon>
        <taxon>Fagus</taxon>
    </lineage>
</organism>
<dbReference type="InterPro" id="IPR046960">
    <property type="entry name" value="PPR_At4g14850-like_plant"/>
</dbReference>
<dbReference type="GO" id="GO:0016556">
    <property type="term" value="P:mRNA modification"/>
    <property type="evidence" value="ECO:0007669"/>
    <property type="project" value="UniProtKB-ARBA"/>
</dbReference>
<evidence type="ECO:0008006" key="5">
    <source>
        <dbReference type="Google" id="ProtNLM"/>
    </source>
</evidence>
<protein>
    <recommendedName>
        <fullName evidence="5">Pentatricopeptide repeat-containing protein</fullName>
    </recommendedName>
</protein>
<dbReference type="AlphaFoldDB" id="A0A2N9GFR4"/>
<keyword evidence="1" id="KW-0677">Repeat</keyword>
<dbReference type="InterPro" id="IPR046848">
    <property type="entry name" value="E_motif"/>
</dbReference>
<dbReference type="Pfam" id="PF20431">
    <property type="entry name" value="E_motif"/>
    <property type="match status" value="1"/>
</dbReference>
<evidence type="ECO:0000313" key="3">
    <source>
        <dbReference type="EMBL" id="SPC74207.1"/>
    </source>
</evidence>
<dbReference type="GO" id="GO:0003723">
    <property type="term" value="F:RNA binding"/>
    <property type="evidence" value="ECO:0007669"/>
    <property type="project" value="InterPro"/>
</dbReference>
<dbReference type="PROSITE" id="PS51257">
    <property type="entry name" value="PROKAR_LIPOPROTEIN"/>
    <property type="match status" value="1"/>
</dbReference>
<dbReference type="FunFam" id="1.25.40.10:FF:000277">
    <property type="entry name" value="Pentatricopeptide repeat-containing protein, mitochondrial"/>
    <property type="match status" value="1"/>
</dbReference>
<evidence type="ECO:0000256" key="2">
    <source>
        <dbReference type="ARBA" id="ARBA00061659"/>
    </source>
</evidence>
<dbReference type="GO" id="GO:0005737">
    <property type="term" value="C:cytoplasm"/>
    <property type="evidence" value="ECO:0007669"/>
    <property type="project" value="UniProtKB-ARBA"/>
</dbReference>
<sequence>MQEERIKPNNVTFLSLLSACSHFGLVREGCEVYNSMKWIFGIQPNLDHYTCMVDLLGRYGKLKEALAIIVKMVIFPDGRIWGALLAACSVHEDIKLGEYTAKRLLELEPDNIGYHTLLSHVQASVGHWGEVEKVRRVMTEKDLKKKPR</sequence>
<gene>
    <name evidence="3" type="ORF">FSB_LOCUS2089</name>
    <name evidence="4" type="ORF">FSB_LOCUS26324</name>
</gene>
<dbReference type="InterPro" id="IPR011990">
    <property type="entry name" value="TPR-like_helical_dom_sf"/>
</dbReference>
<proteinExistence type="inferred from homology"/>
<dbReference type="Gene3D" id="1.25.40.10">
    <property type="entry name" value="Tetratricopeptide repeat domain"/>
    <property type="match status" value="1"/>
</dbReference>
<dbReference type="PANTHER" id="PTHR47926:SF452">
    <property type="entry name" value="PENTATRICOPEPTIDE REPEAT-CONTAINING PROTEIN"/>
    <property type="match status" value="1"/>
</dbReference>
<name>A0A2N9GFR4_FAGSY</name>
<evidence type="ECO:0000256" key="1">
    <source>
        <dbReference type="ARBA" id="ARBA00022737"/>
    </source>
</evidence>
<comment type="similarity">
    <text evidence="2">Belongs to the PPR family. PCMP-E subfamily.</text>
</comment>
<dbReference type="Pfam" id="PF01535">
    <property type="entry name" value="PPR"/>
    <property type="match status" value="2"/>
</dbReference>
<dbReference type="NCBIfam" id="TIGR00756">
    <property type="entry name" value="PPR"/>
    <property type="match status" value="1"/>
</dbReference>
<dbReference type="EMBL" id="OIVN01000098">
    <property type="protein sequence ID" value="SPC74207.1"/>
    <property type="molecule type" value="Genomic_DNA"/>
</dbReference>
<dbReference type="PANTHER" id="PTHR47926">
    <property type="entry name" value="PENTATRICOPEPTIDE REPEAT-CONTAINING PROTEIN"/>
    <property type="match status" value="1"/>
</dbReference>
<dbReference type="EMBL" id="OIVN01001871">
    <property type="protein sequence ID" value="SPC98442.1"/>
    <property type="molecule type" value="Genomic_DNA"/>
</dbReference>
<evidence type="ECO:0000313" key="4">
    <source>
        <dbReference type="EMBL" id="SPC98442.1"/>
    </source>
</evidence>